<keyword evidence="3" id="KW-0333">Golgi apparatus</keyword>
<dbReference type="GO" id="GO:0005975">
    <property type="term" value="P:carbohydrate metabolic process"/>
    <property type="evidence" value="ECO:0007669"/>
    <property type="project" value="InterPro"/>
</dbReference>
<dbReference type="EC" id="2.4.1.-" evidence="3"/>
<evidence type="ECO:0000256" key="1">
    <source>
        <dbReference type="ARBA" id="ARBA00022676"/>
    </source>
</evidence>
<comment type="pathway">
    <text evidence="3">Protein modification; protein glycosylation.</text>
</comment>
<keyword evidence="5" id="KW-1185">Reference proteome</keyword>
<reference evidence="4 5" key="1">
    <citation type="journal article" date="2013" name="Nature">
        <title>Insights into bilaterian evolution from three spiralian genomes.</title>
        <authorList>
            <person name="Simakov O."/>
            <person name="Marletaz F."/>
            <person name="Cho S.J."/>
            <person name="Edsinger-Gonzales E."/>
            <person name="Havlak P."/>
            <person name="Hellsten U."/>
            <person name="Kuo D.H."/>
            <person name="Larsson T."/>
            <person name="Lv J."/>
            <person name="Arendt D."/>
            <person name="Savage R."/>
            <person name="Osoegawa K."/>
            <person name="de Jong P."/>
            <person name="Grimwood J."/>
            <person name="Chapman J.A."/>
            <person name="Shapiro H."/>
            <person name="Aerts A."/>
            <person name="Otillar R.P."/>
            <person name="Terry A.Y."/>
            <person name="Boore J.L."/>
            <person name="Grigoriev I.V."/>
            <person name="Lindberg D.R."/>
            <person name="Seaver E.C."/>
            <person name="Weisblat D.A."/>
            <person name="Putnam N.H."/>
            <person name="Rokhsar D.S."/>
        </authorList>
    </citation>
    <scope>NUCLEOTIDE SEQUENCE [LARGE SCALE GENOMIC DNA]</scope>
</reference>
<dbReference type="Proteomes" id="UP000030746">
    <property type="component" value="Unassembled WGS sequence"/>
</dbReference>
<dbReference type="InterPro" id="IPR002516">
    <property type="entry name" value="Glyco_trans_11"/>
</dbReference>
<dbReference type="EMBL" id="KB203827">
    <property type="protein sequence ID" value="ESO82952.1"/>
    <property type="molecule type" value="Genomic_DNA"/>
</dbReference>
<dbReference type="STRING" id="225164.V3ZFR8"/>
<dbReference type="CTD" id="20241221"/>
<proteinExistence type="inferred from homology"/>
<evidence type="ECO:0000313" key="4">
    <source>
        <dbReference type="EMBL" id="ESO82952.1"/>
    </source>
</evidence>
<dbReference type="RefSeq" id="XP_009066321.1">
    <property type="nucleotide sequence ID" value="XM_009068073.1"/>
</dbReference>
<keyword evidence="3" id="KW-0812">Transmembrane</keyword>
<keyword evidence="3" id="KW-0735">Signal-anchor</keyword>
<dbReference type="OrthoDB" id="6090518at2759"/>
<evidence type="ECO:0000313" key="5">
    <source>
        <dbReference type="Proteomes" id="UP000030746"/>
    </source>
</evidence>
<keyword evidence="1 3" id="KW-0328">Glycosyltransferase</keyword>
<dbReference type="PANTHER" id="PTHR11927">
    <property type="entry name" value="GALACTOSIDE 2-L-FUCOSYLTRANSFERASE"/>
    <property type="match status" value="1"/>
</dbReference>
<dbReference type="GO" id="GO:0008107">
    <property type="term" value="F:galactoside 2-alpha-L-fucosyltransferase activity"/>
    <property type="evidence" value="ECO:0007669"/>
    <property type="project" value="InterPro"/>
</dbReference>
<sequence>MDLCISGSAESITSVFQVPGIFDSRSSLCDGFNITVKEAGCCTISQEILNLPSDKPVFVFGYFQNYRYFEKYKNDIKRLLSFRGHILLAAKNKLKMLFTGRFAGRTGSDLLDHTLVGVHIRRGDYLEDAIKASGYTVAPKEYLYRAMNYMRIRYHKILFIVCSQDINWSNEIFRNKSDVIVAPVGSAAVDMALLTLMNHTIITVGTYGFWSAWLNPQNGTVIYYKDFVRPNSKHSRSFDKPYTDIYYPYWIGM</sequence>
<comment type="subcellular location">
    <subcellularLocation>
        <location evidence="3">Golgi apparatus</location>
        <location evidence="3">Golgi stack membrane</location>
        <topology evidence="3">Single-pass type II membrane protein</topology>
    </subcellularLocation>
</comment>
<dbReference type="GeneID" id="20241221"/>
<protein>
    <recommendedName>
        <fullName evidence="3">L-Fucosyltransferase</fullName>
        <ecNumber evidence="3">2.4.1.-</ecNumber>
    </recommendedName>
</protein>
<organism evidence="4 5">
    <name type="scientific">Lottia gigantea</name>
    <name type="common">Giant owl limpet</name>
    <dbReference type="NCBI Taxonomy" id="225164"/>
    <lineage>
        <taxon>Eukaryota</taxon>
        <taxon>Metazoa</taxon>
        <taxon>Spiralia</taxon>
        <taxon>Lophotrochozoa</taxon>
        <taxon>Mollusca</taxon>
        <taxon>Gastropoda</taxon>
        <taxon>Patellogastropoda</taxon>
        <taxon>Lottioidea</taxon>
        <taxon>Lottiidae</taxon>
        <taxon>Lottia</taxon>
    </lineage>
</organism>
<accession>V3ZFR8</accession>
<comment type="similarity">
    <text evidence="3">Belongs to the glycosyltransferase 11 family.</text>
</comment>
<dbReference type="CDD" id="cd11301">
    <property type="entry name" value="Fut1_Fut2_like"/>
    <property type="match status" value="1"/>
</dbReference>
<dbReference type="KEGG" id="lgi:LOTGIDRAFT_169777"/>
<dbReference type="HOGENOM" id="CLU_043399_0_1_1"/>
<keyword evidence="3" id="KW-0325">Glycoprotein</keyword>
<evidence type="ECO:0000256" key="3">
    <source>
        <dbReference type="RuleBase" id="RU363129"/>
    </source>
</evidence>
<dbReference type="OMA" id="YFFRRAM"/>
<name>V3ZFR8_LOTGI</name>
<dbReference type="PANTHER" id="PTHR11927:SF9">
    <property type="entry name" value="L-FUCOSYLTRANSFERASE"/>
    <property type="match status" value="1"/>
</dbReference>
<dbReference type="Pfam" id="PF01531">
    <property type="entry name" value="Glyco_transf_11"/>
    <property type="match status" value="1"/>
</dbReference>
<dbReference type="AlphaFoldDB" id="V3ZFR8"/>
<keyword evidence="2 3" id="KW-0808">Transferase</keyword>
<dbReference type="GO" id="GO:0032580">
    <property type="term" value="C:Golgi cisterna membrane"/>
    <property type="evidence" value="ECO:0007669"/>
    <property type="project" value="UniProtKB-SubCell"/>
</dbReference>
<dbReference type="UniPathway" id="UPA00378"/>
<evidence type="ECO:0000256" key="2">
    <source>
        <dbReference type="ARBA" id="ARBA00022679"/>
    </source>
</evidence>
<gene>
    <name evidence="4" type="ORF">LOTGIDRAFT_169777</name>
</gene>